<dbReference type="GO" id="GO:0016757">
    <property type="term" value="F:glycosyltransferase activity"/>
    <property type="evidence" value="ECO:0007669"/>
    <property type="project" value="UniProtKB-KW"/>
</dbReference>
<dbReference type="Proteomes" id="UP000887566">
    <property type="component" value="Unplaced"/>
</dbReference>
<evidence type="ECO:0000313" key="7">
    <source>
        <dbReference type="Proteomes" id="UP000887566"/>
    </source>
</evidence>
<evidence type="ECO:0000256" key="1">
    <source>
        <dbReference type="ARBA" id="ARBA00004606"/>
    </source>
</evidence>
<evidence type="ECO:0000256" key="5">
    <source>
        <dbReference type="ARBA" id="ARBA00023180"/>
    </source>
</evidence>
<keyword evidence="2" id="KW-0328">Glycosyltransferase</keyword>
<comment type="subcellular location">
    <subcellularLocation>
        <location evidence="1">Membrane</location>
        <topology evidence="1">Single-pass type II membrane protein</topology>
    </subcellularLocation>
</comment>
<proteinExistence type="predicted"/>
<evidence type="ECO:0000256" key="4">
    <source>
        <dbReference type="ARBA" id="ARBA00023136"/>
    </source>
</evidence>
<dbReference type="AlphaFoldDB" id="A0A914WBK8"/>
<evidence type="ECO:0000256" key="3">
    <source>
        <dbReference type="ARBA" id="ARBA00022679"/>
    </source>
</evidence>
<evidence type="ECO:0000256" key="6">
    <source>
        <dbReference type="SAM" id="MobiDB-lite"/>
    </source>
</evidence>
<evidence type="ECO:0000313" key="8">
    <source>
        <dbReference type="WBParaSite" id="PSAMB.scaffold377size53947.g5242.t1"/>
    </source>
</evidence>
<accession>A0A914WBK8</accession>
<keyword evidence="3" id="KW-0808">Transferase</keyword>
<keyword evidence="7" id="KW-1185">Reference proteome</keyword>
<keyword evidence="5" id="KW-0325">Glycoprotein</keyword>
<name>A0A914WBK8_9BILA</name>
<dbReference type="InterPro" id="IPR003406">
    <property type="entry name" value="Glyco_trans_14"/>
</dbReference>
<protein>
    <submittedName>
        <fullName evidence="8">Uncharacterized protein</fullName>
    </submittedName>
</protein>
<dbReference type="WBParaSite" id="PSAMB.scaffold377size53947.g5242.t1">
    <property type="protein sequence ID" value="PSAMB.scaffold377size53947.g5242.t1"/>
    <property type="gene ID" value="PSAMB.scaffold377size53947.g5242"/>
</dbReference>
<dbReference type="GO" id="GO:0016020">
    <property type="term" value="C:membrane"/>
    <property type="evidence" value="ECO:0007669"/>
    <property type="project" value="UniProtKB-SubCell"/>
</dbReference>
<reference evidence="8" key="1">
    <citation type="submission" date="2022-11" db="UniProtKB">
        <authorList>
            <consortium name="WormBaseParasite"/>
        </authorList>
    </citation>
    <scope>IDENTIFICATION</scope>
</reference>
<keyword evidence="4" id="KW-0472">Membrane</keyword>
<dbReference type="PANTHER" id="PTHR46671">
    <property type="entry name" value="PROTEIN CBG11221"/>
    <property type="match status" value="1"/>
</dbReference>
<feature type="compositionally biased region" description="Polar residues" evidence="6">
    <location>
        <begin position="42"/>
        <end position="59"/>
    </location>
</feature>
<sequence length="314" mass="35737">MGEQRWTVRNLELIQIPGPTCYEFRPTTASKTTTAQHHDSSESPAPQEANTLLTESSQRTSKLPIPLDIHVNTDYNYIELALNAMYSPQNQYCYHIDVKSDQQFKNRMKRLTECFPNVHLTQEAYSVDSRGFNTTRAYLACFRHLLAANGAWKYALTLQVHDFPLHTNLELVRILDKLQGSNDVKLREWKHRMPKGMSWDFADLNILPNSNLFRGKEALNISKGSVATSLSRAFVEFAVTSIDTTVLLKHLDSFTIADEIFFATINHNLALNPPGGYPGKCLLKGTQLLKPWISRFAIWEGYKMCITGYDELSS</sequence>
<dbReference type="PANTHER" id="PTHR46671:SF7">
    <property type="entry name" value="CORE-2_I-BRANCHING ENZYME"/>
    <property type="match status" value="1"/>
</dbReference>
<organism evidence="7 8">
    <name type="scientific">Plectus sambesii</name>
    <dbReference type="NCBI Taxonomy" id="2011161"/>
    <lineage>
        <taxon>Eukaryota</taxon>
        <taxon>Metazoa</taxon>
        <taxon>Ecdysozoa</taxon>
        <taxon>Nematoda</taxon>
        <taxon>Chromadorea</taxon>
        <taxon>Plectida</taxon>
        <taxon>Plectina</taxon>
        <taxon>Plectoidea</taxon>
        <taxon>Plectidae</taxon>
        <taxon>Plectus</taxon>
    </lineage>
</organism>
<evidence type="ECO:0000256" key="2">
    <source>
        <dbReference type="ARBA" id="ARBA00022676"/>
    </source>
</evidence>
<dbReference type="Pfam" id="PF02485">
    <property type="entry name" value="Branch"/>
    <property type="match status" value="1"/>
</dbReference>
<feature type="region of interest" description="Disordered" evidence="6">
    <location>
        <begin position="25"/>
        <end position="59"/>
    </location>
</feature>